<keyword evidence="5" id="KW-0411">Iron-sulfur</keyword>
<keyword evidence="4" id="KW-0408">Iron</keyword>
<dbReference type="Proteomes" id="UP000325536">
    <property type="component" value="Chromosome"/>
</dbReference>
<evidence type="ECO:0000256" key="4">
    <source>
        <dbReference type="ARBA" id="ARBA00023004"/>
    </source>
</evidence>
<dbReference type="Gene3D" id="3.20.20.70">
    <property type="entry name" value="Aldolase class I"/>
    <property type="match status" value="1"/>
</dbReference>
<evidence type="ECO:0000256" key="2">
    <source>
        <dbReference type="ARBA" id="ARBA00022691"/>
    </source>
</evidence>
<evidence type="ECO:0000256" key="3">
    <source>
        <dbReference type="ARBA" id="ARBA00022723"/>
    </source>
</evidence>
<gene>
    <name evidence="6" type="primary">nrdG</name>
    <name evidence="6" type="ORF">D0T90_08230</name>
</gene>
<dbReference type="SUPFAM" id="SSF102114">
    <property type="entry name" value="Radical SAM enzymes"/>
    <property type="match status" value="1"/>
</dbReference>
<dbReference type="InterPro" id="IPR007197">
    <property type="entry name" value="rSAM"/>
</dbReference>
<dbReference type="SFLD" id="SFLDS00029">
    <property type="entry name" value="Radical_SAM"/>
    <property type="match status" value="1"/>
</dbReference>
<dbReference type="GO" id="GO:0003824">
    <property type="term" value="F:catalytic activity"/>
    <property type="evidence" value="ECO:0007669"/>
    <property type="project" value="InterPro"/>
</dbReference>
<evidence type="ECO:0000256" key="5">
    <source>
        <dbReference type="ARBA" id="ARBA00023014"/>
    </source>
</evidence>
<evidence type="ECO:0000256" key="1">
    <source>
        <dbReference type="ARBA" id="ARBA00001966"/>
    </source>
</evidence>
<protein>
    <submittedName>
        <fullName evidence="6">Anaerobic ribonucleoside-triphosphate reductase activating protein</fullName>
    </submittedName>
</protein>
<dbReference type="RefSeq" id="WP_123795984.1">
    <property type="nucleotide sequence ID" value="NZ_CP031699.1"/>
</dbReference>
<reference evidence="6 7" key="1">
    <citation type="submission" date="2018-08" db="EMBL/GenBank/DDBJ databases">
        <title>Neisseria animalis ATCC 49930 complete genome.</title>
        <authorList>
            <person name="Veseli I.A."/>
            <person name="Mascarenhas dos Santos A.C."/>
            <person name="Buttler R."/>
            <person name="Pombert J.-F."/>
        </authorList>
    </citation>
    <scope>NUCLEOTIDE SEQUENCE [LARGE SCALE GENOMIC DNA]</scope>
    <source>
        <strain evidence="6 7">ATCC 49930</strain>
    </source>
</reference>
<evidence type="ECO:0000313" key="6">
    <source>
        <dbReference type="EMBL" id="QEY24455.1"/>
    </source>
</evidence>
<keyword evidence="2" id="KW-0949">S-adenosyl-L-methionine</keyword>
<dbReference type="AlphaFoldDB" id="A0A5P3MTS8"/>
<keyword evidence="3" id="KW-0479">Metal-binding</keyword>
<dbReference type="KEGG" id="naq:D0T90_08230"/>
<dbReference type="InterPro" id="IPR013785">
    <property type="entry name" value="Aldolase_TIM"/>
</dbReference>
<dbReference type="Pfam" id="PF13353">
    <property type="entry name" value="Fer4_12"/>
    <property type="match status" value="1"/>
</dbReference>
<keyword evidence="7" id="KW-1185">Reference proteome</keyword>
<proteinExistence type="predicted"/>
<accession>A0A5P3MTS8</accession>
<dbReference type="NCBIfam" id="TIGR02826">
    <property type="entry name" value="RNR_activ_nrdG3"/>
    <property type="match status" value="1"/>
</dbReference>
<dbReference type="OrthoDB" id="9782387at2"/>
<evidence type="ECO:0000313" key="7">
    <source>
        <dbReference type="Proteomes" id="UP000325536"/>
    </source>
</evidence>
<name>A0A5P3MTS8_NEIAN</name>
<dbReference type="GO" id="GO:0046872">
    <property type="term" value="F:metal ion binding"/>
    <property type="evidence" value="ECO:0007669"/>
    <property type="project" value="UniProtKB-KW"/>
</dbReference>
<dbReference type="EMBL" id="CP031699">
    <property type="protein sequence ID" value="QEY24455.1"/>
    <property type="molecule type" value="Genomic_DNA"/>
</dbReference>
<organism evidence="6 7">
    <name type="scientific">Neisseria animalis</name>
    <dbReference type="NCBI Taxonomy" id="492"/>
    <lineage>
        <taxon>Bacteria</taxon>
        <taxon>Pseudomonadati</taxon>
        <taxon>Pseudomonadota</taxon>
        <taxon>Betaproteobacteria</taxon>
        <taxon>Neisseriales</taxon>
        <taxon>Neisseriaceae</taxon>
        <taxon>Neisseria</taxon>
    </lineage>
</organism>
<sequence length="168" mass="18555">MSELKFTVEQIVWQEVPGEVSLAFLFSGCPLRCEGCHSADTWKADIGTELTADYLQGRLKRYRGLISCVLFMGGEWQPEALKKRLDEVRAAGLKTCLYTGLERSELESVSDGLIPRLDYVKTGRWHAALGGLDNPASNQRFVNLHTGEVLNRLFIRQVPAAAAGGTAK</sequence>
<dbReference type="GO" id="GO:0051536">
    <property type="term" value="F:iron-sulfur cluster binding"/>
    <property type="evidence" value="ECO:0007669"/>
    <property type="project" value="UniProtKB-KW"/>
</dbReference>
<dbReference type="InterPro" id="IPR058240">
    <property type="entry name" value="rSAM_sf"/>
</dbReference>
<comment type="cofactor">
    <cofactor evidence="1">
        <name>[4Fe-4S] cluster</name>
        <dbReference type="ChEBI" id="CHEBI:49883"/>
    </cofactor>
</comment>
<dbReference type="InterPro" id="IPR014191">
    <property type="entry name" value="Anaer_RNR_activator"/>
</dbReference>